<proteinExistence type="predicted"/>
<name>A0ABS5BHR3_9GAMM</name>
<feature type="domain" description="LysM" evidence="1">
    <location>
        <begin position="1586"/>
        <end position="1639"/>
    </location>
</feature>
<reference evidence="2 3" key="1">
    <citation type="submission" date="2021-04" db="EMBL/GenBank/DDBJ databases">
        <title>Genomic and host-range diversity within the Dickeya zeae complex, identification of D. zeae and D. oryzae members, proposal of two novel subspecies D. zeae subsp. zeae subsp. nov. and D. zeae subsp. dombae subsp. nov.</title>
        <authorList>
            <person name="Van Gijsegem F."/>
            <person name="Hugouvieux-Cotte-Pattat N."/>
        </authorList>
    </citation>
    <scope>NUCLEOTIDE SEQUENCE [LARGE SCALE GENOMIC DNA]</scope>
    <source>
        <strain evidence="2 3">FVG03</strain>
    </source>
</reference>
<gene>
    <name evidence="2" type="ORF">J8657_20470</name>
</gene>
<dbReference type="InterPro" id="IPR018392">
    <property type="entry name" value="LysM"/>
</dbReference>
<feature type="domain" description="LysM" evidence="1">
    <location>
        <begin position="1356"/>
        <end position="1400"/>
    </location>
</feature>
<evidence type="ECO:0000259" key="1">
    <source>
        <dbReference type="PROSITE" id="PS51782"/>
    </source>
</evidence>
<protein>
    <submittedName>
        <fullName evidence="2">LysM peptidoglycan-binding domain-containing protein</fullName>
    </submittedName>
</protein>
<dbReference type="PANTHER" id="PTHR33734:SF22">
    <property type="entry name" value="MEMBRANE-BOUND LYTIC MUREIN TRANSGLYCOSYLASE D"/>
    <property type="match status" value="1"/>
</dbReference>
<dbReference type="SMART" id="SM00257">
    <property type="entry name" value="LysM"/>
    <property type="match status" value="10"/>
</dbReference>
<dbReference type="Proteomes" id="UP000810130">
    <property type="component" value="Unassembled WGS sequence"/>
</dbReference>
<evidence type="ECO:0000313" key="3">
    <source>
        <dbReference type="Proteomes" id="UP000810130"/>
    </source>
</evidence>
<sequence>MMTAASTETGSTLIFSGVPVPPEAYAKLWVSTLTPVTGSITRWANPSTTPPDFALANQVVMASAQAGLLTFRAGITLTSSSTGGAGALIGEIPAGQLAATPVPMSSPLPVNEGTGPVFNSAEDWDLNIPDLSSLAALFVGTQLAAFIPPRFPLGSTLSANQISLSLSYGGATSNVISTNVAEKVGVSLLPLNAANLESIEFGFSMDPSDALSLRINVGGLFSFFSVDSLVFYAGVTIPTLIGRFNNISAIDVTDLLHAVGITGIPQSGCQFDTISGTVDVNTGYYAFTGDARFTGSNWSINLGSGLTLIEIDSLGVTLTKSAAVTTSELTTSFVFLGSQFYARAYNSSNGGGWLLTGSLSPTTPMKIADVASQLLPWAADAVPDITINFLNCQFDTSNNTYMVNVGVVWKLDILPVSIYAEFMLKSNRVTTQSPAQYSGYVRGTVDINGMVLGVAYVFDPTTTDISFSYKSLTVTYHQDKVDNVKTYVAVSLNNSNVGDLFSFLLEFASPGRNISLSSPWDVLEKIGLPNLTVKVYLQTKKIEVDIDLDVDLGFMKLTKFVLIYTRQYGKAKFNLQLSGNFLGQDYGQNGAAPLSWDPLNEAPPVVPGTGTQTFDLEYLGLGQRLALREIPPATMDGVIAALEKALVPAGNPQQNPATQLPGLTYDAGSNWLIGTRFTAMSTVQLSVVFNDPNLYGLLIQLSGSRAGSLAGLRFEILYRKISDSIGVYHIELTLPDAMRHIEMGEVSITLPIITVDIYTNGNFRIDVGFPPSLTDFSRSGSVQVFPFIGYGGFYFAVLNGTTSSSVPTITNGTFSPVLELGLALQVGVGKTISLGILSGGISITVGGQVQGVLAWFNPTPANLSPERYIHLRGTVAVVGIVYATVDFGIIQASVNLTVYTSVSLDVESYKAVLIEISAGVNVRVSIKIVFIRIHFSFSATITESFTIGNDTATPWLIASGSGANPQLTDRRAYRSRARTLRQKPYAKLRSRPARSLQKRGLLLRRSAFGLAAPTTTVELTAIPLISQALPSDFEFPGAPTFPGTTMNPVLALLLGMETSRDPASGTNQFLNFVTDWVIDSVGHVHETVSAALIDEILDALSAEDVASTVFTYPALVNLFTSNNIQFSVAARPTTDPGTEVPMALMAMIPELSMTTPDFSINFLTDRIPEGDYEQTIQQYFADLAAQFAARETGPTLLADELGATPDSMAVIVFRYYFQMLAKGLMQQAKTLLANLSLTLDQNAAAAASLTSIANRFTNNYTVRASDTLSSIAALFGTTEAELQAANPDDTLTEPKPGQTVFIPTNTVSYTSQTGDTLVGLSTCFGVSQAELETANPSVDFSNLPAGTVLTIPAMRILHTVIADESGMSIAADFGIALGTLEAANPTVNFNPLATGTALLIPLQVTADMVATGNEAAQNVLNPAITLALGDITFTAQSTDNINSLAAQFGVTVEQLINTNQESLTIINPGQSVPLGNLTTTTRAGDSYNTLVNYWYGGVTGFDPSTLNTANPGLTLTAGQTLSIPSSSAKNVTYTVVSGDTFDKIAAANPGLTLPDLMANNVAIRVDIGQTVTLPSVTVPTSNSFILLYAATTGDTLTTIAEQFFAPDDLSQQSALQSLQQWNGKISTTALLTVGQIINVPYATTFGSIERQYKVSAAQIAASTAMGSASLLAARASLTAPNVVHQVSATDTLGGIAQAYDLSLEQLTDRIAQVTGLFAAAQDNTIQLAIVAIPGMRLSMLTDNLASMGMFTDALNMTSRFMMSGLRAPAPQFAGEPAPSATVAYPLYAMIGQEYPLGTVTTGYDIKIGSSGASWVAVQTGAADMPLLPQEITQITAFQTLSFQPNVLQSIALPQFAYTADSQTVGAVNMWKTPDIPVDIVPPGQKVVQPSLWTLPDALISALAASPTGTLLYQPKSGTTQPDGSIKSTVLENACYATSISIDIQTVPNAPDGIYMVAGADQAGMQRLLALWEYLTSNNETATLYVAYADQDTTNTSTSGGTLVSDKVNRTSSFILKTNLSTESHGAPQTTLQGTRIRMLNTGLLDSPLATLEPDSALDFLQLLWECSVVKSGGYYLRYETTDGTLGLPANLFSGGTQATLQIIVVTDNQVAGSPVAYAYNNIALIGDNVDTGSHNIFFEALTHDVTVTDTLTNIAQHYSPWVSLTPVSLAELNQTVVGSMVPGTTVSGVSGQVAALATDSFLTLALRAGVTVAAIATEKATTTGWLQPGNDLQLSGNPVQIVAIGDTLASISREYDFLDPEALATLNLNMPGLLAVGSVLTIPGKADYTVQTGDTFGSIARSQGVDLSLIAEANQEAVILAVGQPMVVGGGTLNLTATLPQGHIGFDVTRTDPQPKDPANETDQAALNTLFNLLGFQIDDTVALNASNEGLPAGPTTENDDDPWDYQQVMSILAFAKVNHALDSAPLPPPSLNPYAGISAGAIADVALFFQDVLGNRTNNSTLATIEQPLGYTDEMVTITAWPSATTAYRFAPPVTGTDNLTVAVSISPTQFLPDSTPLQMIGGAPSADQPTAAAVRAGSALATYQTVAYQLQQPDVTGWLSTTLGSIGDAENVGETARIRLLGAANSAYVFMTGAQNLKVAPVTLGTSGYQNVAALINAPLSATSTGYPASFSDVGQYNAAARADLLWGQGTRLAIPSNYLVLSGDTPQAIVTASQGAVDLATLADQNATVPVAQDAMVNTAVRTASVGSADLSLSAIALQIGTLVVDGPGDVPGLVTSNADVALTAGLTLSYSDTTGQYSYEIPTGGTFNDAAADFTAQVRSHSGDQTAVVSVLDVAGANEFLDNIWPVGTPLSISSVVTNTSDTLTTLAKDFGPPAGGTGSLEAQFLAGNAEVPGVWAVHTALFIENVTVQIAEGNTLADIAAEGLTSVGSVLSNNPDVPFLNTAVLAIPYMADNSAISASVYGAAGTETMNDVVTKYPGWSLDGLTLYNGDVPGLFAPTEIDLNGKKITPTVTTTITMLATEFGLTVSVFMSQIASLPGIIASGAAFVAPAMTSVSGDTLKDVAARYNVGTGVLAAACASLPGFLPKGESVTVEGTTYPTYANDTFGLLTTRINADRQIDNLKPLGVSDVGAVAGGVSVGARTLLAPPVDTAVSAAVTPAKTKAILSLGVTLTMSRDPVLLAPAFAGAPHVISARTDIPAQPFAGSGDASQASLTQFGFDFEAAFPGLKIATGPAATQTQGTTQIKKPSLKLAVTANPSSSTGGKTLWVVNFSNQGVGITYEVNRSSIRYFGVTPLSTVAWNNTVEVPTYSSDKGLSWTGNKQAFRAADPDAWNQEFLAAIDLLLSPAYAVPGSTDTSVATNIANVIGAKADIAAGMSGIVAPIIGTDTTGLTEAQTTLKQQLLTTLSSAYSVQTLVQVDLDVQGSGAGSDPTTAPQLSGKLVAGIVRTPDDSEVTRAATDPSQPFAPLAAQAQVSESYLAEIIEFVPNIIRPGLTASYTGATRSYTTTGSDTVATIAAFFAVQAGELPAGMTLASNDGPLFQGSTAINITPFVVPVPTSGYTVTYAANWMNVEVDNIINANADRTDFFAVGSTVTVNKTSYTPGTTDTLATIANQFGGQQVFADSLAEIDAGTLPGSYTLNSSAPPRGIQNVPQMSIATAKGALSTTGSRITTLFGVKDPSVQKSVVLNLDYQVSQMEIDIHSVDGIQGYKSSSWLNFIIPIVNGADTDGDIGQVQVPVLLRGYPEPTLVSNQAAGNATTTSDPIKVIAQWNYGFATQRRYAAQDALTLEVRFNQTSDDMNDQLGYDEAPKYESVIEVLAAFSAVWPAISADLAQLPDTIGGVSSPAAANAVSALADLATRLQNAWMGLQAMNMRSGLPEKSFKYLMSTLSRGGNGIVSGITLDRLGQATDFSVDADDFLFTTDANYQTDLNAGKVPTALATEFKGFGFTLSGDETIMSRTWSSDNTDWLMFDSEASQSILGQSFQAPQTYRLTLSGTAPNAVIKVYRQLLWPGLMYVPPASHTDETSNWLNSSQAGTRLSFTLGTDKVFLSEQLEFDYAFYRLNLLLLQNASGGTSVSRNANLIAGATINPLFVYNTPVVKFPTQITPLLSHTETEQMPGANLTDALSNFFETLVLSQTEALPGTTRQMRIGATYWQSSDGVTDPTKTSLSYRNPLVLAPLVEFNVDTDWEASGLVGTLSRAMNTNAAAMGITPQAPGKWVLDVLVYSYVEGTDQPIGILNIQNQIFPA</sequence>
<feature type="domain" description="LysM" evidence="1">
    <location>
        <begin position="1258"/>
        <end position="1302"/>
    </location>
</feature>
<dbReference type="Pfam" id="PF01476">
    <property type="entry name" value="LysM"/>
    <property type="match status" value="7"/>
</dbReference>
<dbReference type="InterPro" id="IPR036779">
    <property type="entry name" value="LysM_dom_sf"/>
</dbReference>
<dbReference type="PANTHER" id="PTHR33734">
    <property type="entry name" value="LYSM DOMAIN-CONTAINING GPI-ANCHORED PROTEIN 2"/>
    <property type="match status" value="1"/>
</dbReference>
<feature type="domain" description="LysM" evidence="1">
    <location>
        <begin position="1307"/>
        <end position="1351"/>
    </location>
</feature>
<dbReference type="EMBL" id="JAGJWX010000052">
    <property type="protein sequence ID" value="MBP2859970.1"/>
    <property type="molecule type" value="Genomic_DNA"/>
</dbReference>
<accession>A0ABS5BHR3</accession>
<dbReference type="SUPFAM" id="SSF54106">
    <property type="entry name" value="LysM domain"/>
    <property type="match status" value="2"/>
</dbReference>
<dbReference type="CDD" id="cd00118">
    <property type="entry name" value="LysM"/>
    <property type="match status" value="4"/>
</dbReference>
<organism evidence="2 3">
    <name type="scientific">Dickeya oryzae</name>
    <dbReference type="NCBI Taxonomy" id="1240404"/>
    <lineage>
        <taxon>Bacteria</taxon>
        <taxon>Pseudomonadati</taxon>
        <taxon>Pseudomonadota</taxon>
        <taxon>Gammaproteobacteria</taxon>
        <taxon>Enterobacterales</taxon>
        <taxon>Pectobacteriaceae</taxon>
        <taxon>Dickeya</taxon>
    </lineage>
</organism>
<feature type="domain" description="LysM" evidence="1">
    <location>
        <begin position="2286"/>
        <end position="2335"/>
    </location>
</feature>
<dbReference type="PROSITE" id="PS51782">
    <property type="entry name" value="LYSM"/>
    <property type="match status" value="6"/>
</dbReference>
<keyword evidence="3" id="KW-1185">Reference proteome</keyword>
<evidence type="ECO:0000313" key="2">
    <source>
        <dbReference type="EMBL" id="MBP2859970.1"/>
    </source>
</evidence>
<dbReference type="Gene3D" id="3.10.350.10">
    <property type="entry name" value="LysM domain"/>
    <property type="match status" value="5"/>
</dbReference>
<feature type="domain" description="LysM" evidence="1">
    <location>
        <begin position="1431"/>
        <end position="1474"/>
    </location>
</feature>
<comment type="caution">
    <text evidence="2">The sequence shown here is derived from an EMBL/GenBank/DDBJ whole genome shotgun (WGS) entry which is preliminary data.</text>
</comment>